<dbReference type="InterPro" id="IPR031424">
    <property type="entry name" value="QVR-like"/>
</dbReference>
<evidence type="ECO:0000256" key="3">
    <source>
        <dbReference type="SAM" id="SignalP"/>
    </source>
</evidence>
<organism evidence="4 5">
    <name type="scientific">Biomphalaria pfeifferi</name>
    <name type="common">Bloodfluke planorb</name>
    <name type="synonym">Freshwater snail</name>
    <dbReference type="NCBI Taxonomy" id="112525"/>
    <lineage>
        <taxon>Eukaryota</taxon>
        <taxon>Metazoa</taxon>
        <taxon>Spiralia</taxon>
        <taxon>Lophotrochozoa</taxon>
        <taxon>Mollusca</taxon>
        <taxon>Gastropoda</taxon>
        <taxon>Heterobranchia</taxon>
        <taxon>Euthyneura</taxon>
        <taxon>Panpulmonata</taxon>
        <taxon>Hygrophila</taxon>
        <taxon>Lymnaeoidea</taxon>
        <taxon>Planorbidae</taxon>
        <taxon>Biomphalaria</taxon>
    </lineage>
</organism>
<evidence type="ECO:0000313" key="4">
    <source>
        <dbReference type="EMBL" id="KAK0070117.1"/>
    </source>
</evidence>
<gene>
    <name evidence="4" type="ORF">Bpfe_000100</name>
</gene>
<feature type="chain" id="PRO_5042048127" description="Protein sleepless" evidence="3">
    <location>
        <begin position="25"/>
        <end position="163"/>
    </location>
</feature>
<protein>
    <recommendedName>
        <fullName evidence="6">Protein sleepless</fullName>
    </recommendedName>
</protein>
<evidence type="ECO:0000313" key="5">
    <source>
        <dbReference type="Proteomes" id="UP001233172"/>
    </source>
</evidence>
<reference evidence="4" key="1">
    <citation type="journal article" date="2023" name="PLoS Negl. Trop. Dis.">
        <title>A genome sequence for Biomphalaria pfeifferi, the major vector snail for the human-infecting parasite Schistosoma mansoni.</title>
        <authorList>
            <person name="Bu L."/>
            <person name="Lu L."/>
            <person name="Laidemitt M.R."/>
            <person name="Zhang S.M."/>
            <person name="Mutuku M."/>
            <person name="Mkoji G."/>
            <person name="Steinauer M."/>
            <person name="Loker E.S."/>
        </authorList>
    </citation>
    <scope>NUCLEOTIDE SEQUENCE</scope>
    <source>
        <strain evidence="4">KasaAsao</strain>
    </source>
</reference>
<sequence>MEEQSICILLISVLLACTIIDVEAIGCFVCTSINHKEPECEDMFNNTGKYYQDSCWAPRKGRIGKFPGTKCIKMIAEDESTKYSVVVRDCVVDDGGTNSETEIGRQSHCGWMRVLKFNDKTLRGCILNCDKDACNYGNRVETDLILSLVAAVTLLILFTKRLS</sequence>
<reference evidence="4" key="2">
    <citation type="submission" date="2023-04" db="EMBL/GenBank/DDBJ databases">
        <authorList>
            <person name="Bu L."/>
            <person name="Lu L."/>
            <person name="Laidemitt M.R."/>
            <person name="Zhang S.M."/>
            <person name="Mutuku M."/>
            <person name="Mkoji G."/>
            <person name="Steinauer M."/>
            <person name="Loker E.S."/>
        </authorList>
    </citation>
    <scope>NUCLEOTIDE SEQUENCE</scope>
    <source>
        <strain evidence="4">KasaAsao</strain>
        <tissue evidence="4">Whole Snail</tissue>
    </source>
</reference>
<feature type="signal peptide" evidence="3">
    <location>
        <begin position="1"/>
        <end position="24"/>
    </location>
</feature>
<evidence type="ECO:0008006" key="6">
    <source>
        <dbReference type="Google" id="ProtNLM"/>
    </source>
</evidence>
<dbReference type="GO" id="GO:0030431">
    <property type="term" value="P:sleep"/>
    <property type="evidence" value="ECO:0007669"/>
    <property type="project" value="InterPro"/>
</dbReference>
<comment type="caution">
    <text evidence="4">The sequence shown here is derived from an EMBL/GenBank/DDBJ whole genome shotgun (WGS) entry which is preliminary data.</text>
</comment>
<dbReference type="AlphaFoldDB" id="A0AAD8CCL0"/>
<accession>A0AAD8CCL0</accession>
<keyword evidence="2" id="KW-0325">Glycoprotein</keyword>
<keyword evidence="1 3" id="KW-0732">Signal</keyword>
<evidence type="ECO:0000256" key="1">
    <source>
        <dbReference type="ARBA" id="ARBA00022729"/>
    </source>
</evidence>
<name>A0AAD8CCL0_BIOPF</name>
<dbReference type="Proteomes" id="UP001233172">
    <property type="component" value="Unassembled WGS sequence"/>
</dbReference>
<evidence type="ECO:0000256" key="2">
    <source>
        <dbReference type="ARBA" id="ARBA00023180"/>
    </source>
</evidence>
<dbReference type="EMBL" id="JASAOG010000001">
    <property type="protein sequence ID" value="KAK0070117.1"/>
    <property type="molecule type" value="Genomic_DNA"/>
</dbReference>
<dbReference type="GO" id="GO:0032222">
    <property type="term" value="P:regulation of synaptic transmission, cholinergic"/>
    <property type="evidence" value="ECO:0007669"/>
    <property type="project" value="InterPro"/>
</dbReference>
<keyword evidence="5" id="KW-1185">Reference proteome</keyword>
<dbReference type="Pfam" id="PF17064">
    <property type="entry name" value="QVR"/>
    <property type="match status" value="1"/>
</dbReference>
<proteinExistence type="predicted"/>
<dbReference type="PANTHER" id="PTHR38332:SF2">
    <property type="entry name" value="PROTEIN QUIVER"/>
    <property type="match status" value="1"/>
</dbReference>
<dbReference type="PANTHER" id="PTHR38332">
    <property type="entry name" value="PROTEIN CBG11604"/>
    <property type="match status" value="1"/>
</dbReference>